<name>A0A5B9MD31_9BACT</name>
<dbReference type="EMBL" id="CP036264">
    <property type="protein sequence ID" value="QEF99162.1"/>
    <property type="molecule type" value="Genomic_DNA"/>
</dbReference>
<reference evidence="2 3" key="1">
    <citation type="submission" date="2019-02" db="EMBL/GenBank/DDBJ databases">
        <title>Planctomycetal bacteria perform biofilm scaping via a novel small molecule.</title>
        <authorList>
            <person name="Jeske O."/>
            <person name="Boedeker C."/>
            <person name="Wiegand S."/>
            <person name="Breitling P."/>
            <person name="Kallscheuer N."/>
            <person name="Jogler M."/>
            <person name="Rohde M."/>
            <person name="Petersen J."/>
            <person name="Medema M.H."/>
            <person name="Surup F."/>
            <person name="Jogler C."/>
        </authorList>
    </citation>
    <scope>NUCLEOTIDE SEQUENCE [LARGE SCALE GENOMIC DNA]</scope>
    <source>
        <strain evidence="2 3">Mal15</strain>
    </source>
</reference>
<sequence length="205" mass="23163">MTLLNRSDLRQKVGPRSFPRSGGNICVKMAPSSKSPGRDVSRGQSPYTTVMNELRTLQFDDLDAAVREARALHASGYTRQGRWSLGQICRHLVLVQQPSVDGYPAWMSMFAFLRPIMRRWLLPKVLRPDSPRGIRTASMFQPPDELNDAAEVDAFADSVEKLKSHPGRFYPHSAFGRLPREQILRIHAAHAAHHLRFLQSGPPRD</sequence>
<dbReference type="AlphaFoldDB" id="A0A5B9MD31"/>
<dbReference type="Gene3D" id="1.20.120.450">
    <property type="entry name" value="dinb family like domain"/>
    <property type="match status" value="1"/>
</dbReference>
<gene>
    <name evidence="2" type="ORF">Mal15_32220</name>
</gene>
<proteinExistence type="predicted"/>
<accession>A0A5B9MD31</accession>
<dbReference type="InterPro" id="IPR034660">
    <property type="entry name" value="DinB/YfiT-like"/>
</dbReference>
<evidence type="ECO:0008006" key="4">
    <source>
        <dbReference type="Google" id="ProtNLM"/>
    </source>
</evidence>
<evidence type="ECO:0000256" key="1">
    <source>
        <dbReference type="SAM" id="MobiDB-lite"/>
    </source>
</evidence>
<keyword evidence="3" id="KW-1185">Reference proteome</keyword>
<dbReference type="KEGG" id="smam:Mal15_32220"/>
<organism evidence="2 3">
    <name type="scientific">Stieleria maiorica</name>
    <dbReference type="NCBI Taxonomy" id="2795974"/>
    <lineage>
        <taxon>Bacteria</taxon>
        <taxon>Pseudomonadati</taxon>
        <taxon>Planctomycetota</taxon>
        <taxon>Planctomycetia</taxon>
        <taxon>Pirellulales</taxon>
        <taxon>Pirellulaceae</taxon>
        <taxon>Stieleria</taxon>
    </lineage>
</organism>
<dbReference type="Pfam" id="PF07606">
    <property type="entry name" value="DUF1569"/>
    <property type="match status" value="1"/>
</dbReference>
<dbReference type="Proteomes" id="UP000321353">
    <property type="component" value="Chromosome"/>
</dbReference>
<protein>
    <recommendedName>
        <fullName evidence="4">DUF1569 domain-containing protein</fullName>
    </recommendedName>
</protein>
<evidence type="ECO:0000313" key="2">
    <source>
        <dbReference type="EMBL" id="QEF99162.1"/>
    </source>
</evidence>
<dbReference type="SUPFAM" id="SSF109854">
    <property type="entry name" value="DinB/YfiT-like putative metalloenzymes"/>
    <property type="match status" value="1"/>
</dbReference>
<feature type="region of interest" description="Disordered" evidence="1">
    <location>
        <begin position="1"/>
        <end position="45"/>
    </location>
</feature>
<evidence type="ECO:0000313" key="3">
    <source>
        <dbReference type="Proteomes" id="UP000321353"/>
    </source>
</evidence>
<dbReference type="InterPro" id="IPR011463">
    <property type="entry name" value="DUF1569"/>
</dbReference>